<feature type="transmembrane region" description="Helical" evidence="1">
    <location>
        <begin position="7"/>
        <end position="26"/>
    </location>
</feature>
<accession>A0A0T5VTE5</accession>
<protein>
    <recommendedName>
        <fullName evidence="4">DUF2306 domain-containing protein</fullName>
    </recommendedName>
</protein>
<name>A0A0T5VTE5_9SPHI</name>
<feature type="transmembrane region" description="Helical" evidence="1">
    <location>
        <begin position="46"/>
        <end position="66"/>
    </location>
</feature>
<dbReference type="Proteomes" id="UP000051950">
    <property type="component" value="Unassembled WGS sequence"/>
</dbReference>
<sequence>MVKKGLWILFATFALLIGLYPMIYFLMDRKFGLLNSKSVELLTNTFWNIGFYVHIIFGGIALFIGWTQFSPKIRNRRMALHRKLGKVYVIAVLLSALAGIYIGFFATGGWVSSTGFICLGIIWFYTTLRAYLHIKRTEIEKHQKMMVYSYAACFAAVTLRIWLPILTMVYNDFSKAYLVVAWLCWIPNLIVAYLIIRKTANQ</sequence>
<dbReference type="AlphaFoldDB" id="A0A0T5VTE5"/>
<evidence type="ECO:0000313" key="2">
    <source>
        <dbReference type="EMBL" id="KRT17069.1"/>
    </source>
</evidence>
<evidence type="ECO:0000313" key="3">
    <source>
        <dbReference type="Proteomes" id="UP000051950"/>
    </source>
</evidence>
<feature type="transmembrane region" description="Helical" evidence="1">
    <location>
        <begin position="147"/>
        <end position="170"/>
    </location>
</feature>
<evidence type="ECO:0008006" key="4">
    <source>
        <dbReference type="Google" id="ProtNLM"/>
    </source>
</evidence>
<dbReference type="STRING" id="687842.ASU31_05185"/>
<dbReference type="InterPro" id="IPR018750">
    <property type="entry name" value="DUF2306_membrane"/>
</dbReference>
<feature type="transmembrane region" description="Helical" evidence="1">
    <location>
        <begin position="87"/>
        <end position="104"/>
    </location>
</feature>
<keyword evidence="1" id="KW-1133">Transmembrane helix</keyword>
<feature type="transmembrane region" description="Helical" evidence="1">
    <location>
        <begin position="110"/>
        <end position="126"/>
    </location>
</feature>
<dbReference type="OrthoDB" id="6385003at2"/>
<proteinExistence type="predicted"/>
<keyword evidence="1" id="KW-0812">Transmembrane</keyword>
<keyword evidence="3" id="KW-1185">Reference proteome</keyword>
<evidence type="ECO:0000256" key="1">
    <source>
        <dbReference type="SAM" id="Phobius"/>
    </source>
</evidence>
<feature type="transmembrane region" description="Helical" evidence="1">
    <location>
        <begin position="176"/>
        <end position="196"/>
    </location>
</feature>
<reference evidence="2 3" key="1">
    <citation type="submission" date="2015-11" db="EMBL/GenBank/DDBJ databases">
        <title>Sequence of Pedobacter ginsenosidimutans.</title>
        <authorList>
            <person name="Carson E."/>
            <person name="Keyser V."/>
            <person name="Newman J."/>
            <person name="Miller J."/>
        </authorList>
    </citation>
    <scope>NUCLEOTIDE SEQUENCE [LARGE SCALE GENOMIC DNA]</scope>
    <source>
        <strain evidence="2 3">KACC 14530</strain>
    </source>
</reference>
<comment type="caution">
    <text evidence="2">The sequence shown here is derived from an EMBL/GenBank/DDBJ whole genome shotgun (WGS) entry which is preliminary data.</text>
</comment>
<dbReference type="Pfam" id="PF10067">
    <property type="entry name" value="DUF2306"/>
    <property type="match status" value="1"/>
</dbReference>
<gene>
    <name evidence="2" type="ORF">ASU31_05185</name>
</gene>
<keyword evidence="1" id="KW-0472">Membrane</keyword>
<organism evidence="2 3">
    <name type="scientific">Pedobacter ginsenosidimutans</name>
    <dbReference type="NCBI Taxonomy" id="687842"/>
    <lineage>
        <taxon>Bacteria</taxon>
        <taxon>Pseudomonadati</taxon>
        <taxon>Bacteroidota</taxon>
        <taxon>Sphingobacteriia</taxon>
        <taxon>Sphingobacteriales</taxon>
        <taxon>Sphingobacteriaceae</taxon>
        <taxon>Pedobacter</taxon>
    </lineage>
</organism>
<dbReference type="EMBL" id="LMZQ01000003">
    <property type="protein sequence ID" value="KRT17069.1"/>
    <property type="molecule type" value="Genomic_DNA"/>
</dbReference>